<dbReference type="PROSITE" id="PS51168">
    <property type="entry name" value="CHORISMATE_MUT_2"/>
    <property type="match status" value="1"/>
</dbReference>
<keyword evidence="5" id="KW-0456">Lyase</keyword>
<evidence type="ECO:0000313" key="6">
    <source>
        <dbReference type="Proteomes" id="UP000182680"/>
    </source>
</evidence>
<dbReference type="GO" id="GO:0046417">
    <property type="term" value="P:chorismate metabolic process"/>
    <property type="evidence" value="ECO:0007669"/>
    <property type="project" value="InterPro"/>
</dbReference>
<feature type="binding site" evidence="3">
    <location>
        <position position="90"/>
    </location>
    <ligand>
        <name>substrate</name>
    </ligand>
</feature>
<dbReference type="InterPro" id="IPR051331">
    <property type="entry name" value="Chorismate_mutase-related"/>
</dbReference>
<dbReference type="GO" id="GO:0016835">
    <property type="term" value="F:carbon-oxygen lyase activity"/>
    <property type="evidence" value="ECO:0007669"/>
    <property type="project" value="InterPro"/>
</dbReference>
<dbReference type="PANTHER" id="PTHR38041:SF1">
    <property type="entry name" value="CHORISMATE MUTASE"/>
    <property type="match status" value="1"/>
</dbReference>
<dbReference type="SUPFAM" id="SSF48600">
    <property type="entry name" value="Chorismate mutase II"/>
    <property type="match status" value="1"/>
</dbReference>
<feature type="binding site" evidence="3">
    <location>
        <position position="31"/>
    </location>
    <ligand>
        <name>substrate</name>
    </ligand>
</feature>
<evidence type="ECO:0000313" key="5">
    <source>
        <dbReference type="EMBL" id="SFW70600.1"/>
    </source>
</evidence>
<proteinExistence type="predicted"/>
<dbReference type="RefSeq" id="WP_012624972.1">
    <property type="nucleotide sequence ID" value="NZ_FPIW01000073.1"/>
</dbReference>
<dbReference type="InterPro" id="IPR036263">
    <property type="entry name" value="Chorismate_II_sf"/>
</dbReference>
<dbReference type="InterPro" id="IPR036979">
    <property type="entry name" value="CM_dom_sf"/>
</dbReference>
<sequence>MKMPDECCGLSDVRREIDSLDKEIVNLLGRRLDYVLAASRFKKNEEDIPAPDRVKSMLVERRAWARELGISEDFIENLFKQITAWYIATQVAHWRKVHALDGEKSDG</sequence>
<dbReference type="SMART" id="SM00830">
    <property type="entry name" value="CM_2"/>
    <property type="match status" value="1"/>
</dbReference>
<feature type="binding site" evidence="3">
    <location>
        <position position="14"/>
    </location>
    <ligand>
        <name>substrate</name>
    </ligand>
</feature>
<dbReference type="Proteomes" id="UP000182680">
    <property type="component" value="Unassembled WGS sequence"/>
</dbReference>
<dbReference type="NCBIfam" id="TIGR01803">
    <property type="entry name" value="CM-like"/>
    <property type="match status" value="1"/>
</dbReference>
<dbReference type="InterPro" id="IPR002701">
    <property type="entry name" value="CM_II_prokaryot"/>
</dbReference>
<dbReference type="PIRSF" id="PIRSF029775">
    <property type="entry name" value="Isochor_pyr_lyas"/>
    <property type="match status" value="1"/>
</dbReference>
<accession>A0AA94HUX3</accession>
<reference evidence="6" key="1">
    <citation type="submission" date="2016-11" db="EMBL/GenBank/DDBJ databases">
        <authorList>
            <person name="Jaros S."/>
            <person name="Januszkiewicz K."/>
            <person name="Wedrychowicz H."/>
        </authorList>
    </citation>
    <scope>NUCLEOTIDE SEQUENCE [LARGE SCALE GENOMIC DNA]</scope>
    <source>
        <strain evidence="6">DSM 7057</strain>
    </source>
</reference>
<dbReference type="GO" id="GO:0009697">
    <property type="term" value="P:salicylic acid biosynthetic process"/>
    <property type="evidence" value="ECO:0007669"/>
    <property type="project" value="InterPro"/>
</dbReference>
<comment type="caution">
    <text evidence="5">The sequence shown here is derived from an EMBL/GenBank/DDBJ whole genome shotgun (WGS) entry which is preliminary data.</text>
</comment>
<dbReference type="InterPro" id="IPR008241">
    <property type="entry name" value="Isochorismate_pyruvate-lyase"/>
</dbReference>
<keyword evidence="5" id="KW-0670">Pyruvate</keyword>
<dbReference type="Gene3D" id="1.20.59.10">
    <property type="entry name" value="Chorismate mutase"/>
    <property type="match status" value="1"/>
</dbReference>
<organism evidence="5 6">
    <name type="scientific">Desulfovibrio desulfuricans</name>
    <dbReference type="NCBI Taxonomy" id="876"/>
    <lineage>
        <taxon>Bacteria</taxon>
        <taxon>Pseudomonadati</taxon>
        <taxon>Thermodesulfobacteriota</taxon>
        <taxon>Desulfovibrionia</taxon>
        <taxon>Desulfovibrionales</taxon>
        <taxon>Desulfovibrionaceae</taxon>
        <taxon>Desulfovibrio</taxon>
    </lineage>
</organism>
<dbReference type="PANTHER" id="PTHR38041">
    <property type="entry name" value="CHORISMATE MUTASE"/>
    <property type="match status" value="1"/>
</dbReference>
<name>A0AA94HUX3_DESDE</name>
<evidence type="ECO:0000256" key="1">
    <source>
        <dbReference type="ARBA" id="ARBA00012404"/>
    </source>
</evidence>
<dbReference type="Pfam" id="PF01817">
    <property type="entry name" value="CM_2"/>
    <property type="match status" value="1"/>
</dbReference>
<evidence type="ECO:0000256" key="2">
    <source>
        <dbReference type="ARBA" id="ARBA00023235"/>
    </source>
</evidence>
<dbReference type="AlphaFoldDB" id="A0AA94HUX3"/>
<gene>
    <name evidence="5" type="ORF">SAMN02910291_02619</name>
</gene>
<feature type="domain" description="Chorismate mutase" evidence="4">
    <location>
        <begin position="4"/>
        <end position="94"/>
    </location>
</feature>
<protein>
    <recommendedName>
        <fullName evidence="1">chorismate mutase</fullName>
        <ecNumber evidence="1">5.4.99.5</ecNumber>
    </recommendedName>
</protein>
<dbReference type="EC" id="5.4.99.5" evidence="1"/>
<keyword evidence="2" id="KW-0413">Isomerase</keyword>
<feature type="binding site" evidence="3">
    <location>
        <position position="42"/>
    </location>
    <ligand>
        <name>substrate</name>
    </ligand>
</feature>
<dbReference type="GO" id="GO:0004106">
    <property type="term" value="F:chorismate mutase activity"/>
    <property type="evidence" value="ECO:0007669"/>
    <property type="project" value="UniProtKB-EC"/>
</dbReference>
<dbReference type="EMBL" id="FPIW01000073">
    <property type="protein sequence ID" value="SFW70600.1"/>
    <property type="molecule type" value="Genomic_DNA"/>
</dbReference>
<dbReference type="NCBIfam" id="NF005475">
    <property type="entry name" value="PRK07075.1"/>
    <property type="match status" value="1"/>
</dbReference>
<evidence type="ECO:0000256" key="3">
    <source>
        <dbReference type="PIRSR" id="PIRSR029775-1"/>
    </source>
</evidence>
<dbReference type="OMA" id="LIHWFIN"/>
<evidence type="ECO:0000259" key="4">
    <source>
        <dbReference type="PROSITE" id="PS51168"/>
    </source>
</evidence>